<keyword evidence="2" id="KW-1185">Reference proteome</keyword>
<comment type="caution">
    <text evidence="1">The sequence shown here is derived from an EMBL/GenBank/DDBJ whole genome shotgun (WGS) entry which is preliminary data.</text>
</comment>
<name>A0ABQ3F4G2_9ACTN</name>
<dbReference type="Proteomes" id="UP000642673">
    <property type="component" value="Unassembled WGS sequence"/>
</dbReference>
<evidence type="ECO:0000313" key="1">
    <source>
        <dbReference type="EMBL" id="GHB75827.1"/>
    </source>
</evidence>
<protein>
    <submittedName>
        <fullName evidence="1">Uncharacterized protein</fullName>
    </submittedName>
</protein>
<gene>
    <name evidence="1" type="ORF">GCM10010347_52880</name>
</gene>
<reference evidence="2" key="1">
    <citation type="journal article" date="2019" name="Int. J. Syst. Evol. Microbiol.">
        <title>The Global Catalogue of Microorganisms (GCM) 10K type strain sequencing project: providing services to taxonomists for standard genome sequencing and annotation.</title>
        <authorList>
            <consortium name="The Broad Institute Genomics Platform"/>
            <consortium name="The Broad Institute Genome Sequencing Center for Infectious Disease"/>
            <person name="Wu L."/>
            <person name="Ma J."/>
        </authorList>
    </citation>
    <scope>NUCLEOTIDE SEQUENCE [LARGE SCALE GENOMIC DNA]</scope>
    <source>
        <strain evidence="2">JCM 4738</strain>
    </source>
</reference>
<dbReference type="EMBL" id="BMVP01000013">
    <property type="protein sequence ID" value="GHB75827.1"/>
    <property type="molecule type" value="Genomic_DNA"/>
</dbReference>
<dbReference type="InterPro" id="IPR042099">
    <property type="entry name" value="ANL_N_sf"/>
</dbReference>
<accession>A0ABQ3F4G2</accession>
<sequence>MLHQAARLPSLAAKYERELARRSFALADLPVLSRGELATATAEALALNAGEGLLWAHGGTLDTPDLTLLPEQMFTSEIRSAWNPLRTTDVVANLHPAGRMQPDHYFFNRFATASGATVLPLGSLPEGADDDWLRFLARNHVTAIAAPPHAVTRLLRASTAGRPLPWLRTLMLGGAAHDTTDDGLLASHFPYTAVWRLYGTPTAWVIGQRGPHCLAGIYHPLPHQHVEAVDGRLLVTTLTPSRTPALIRYDTEERGEFAHCACGRPGPALRVLGTRPPFFRFHGRTLSARELVDLATAHDEVSAAQVVLTPEQRIQLRIRLAPGVPDDHHSHAWIRFRVLENHLALAACALEQPDAFEVLAVQELTGTSVLVTEER</sequence>
<evidence type="ECO:0000313" key="2">
    <source>
        <dbReference type="Proteomes" id="UP000642673"/>
    </source>
</evidence>
<dbReference type="SUPFAM" id="SSF56801">
    <property type="entry name" value="Acetyl-CoA synthetase-like"/>
    <property type="match status" value="1"/>
</dbReference>
<dbReference type="Gene3D" id="3.40.50.12780">
    <property type="entry name" value="N-terminal domain of ligase-like"/>
    <property type="match status" value="1"/>
</dbReference>
<organism evidence="1 2">
    <name type="scientific">Streptomyces cirratus</name>
    <dbReference type="NCBI Taxonomy" id="68187"/>
    <lineage>
        <taxon>Bacteria</taxon>
        <taxon>Bacillati</taxon>
        <taxon>Actinomycetota</taxon>
        <taxon>Actinomycetes</taxon>
        <taxon>Kitasatosporales</taxon>
        <taxon>Streptomycetaceae</taxon>
        <taxon>Streptomyces</taxon>
    </lineage>
</organism>
<proteinExistence type="predicted"/>